<evidence type="ECO:0000313" key="7">
    <source>
        <dbReference type="Proteomes" id="UP001497457"/>
    </source>
</evidence>
<dbReference type="PANTHER" id="PTHR31791:SF47">
    <property type="entry name" value="INACTIVE FRIGIDA-LIKE PROTEIN 2"/>
    <property type="match status" value="1"/>
</dbReference>
<proteinExistence type="inferred from homology"/>
<feature type="compositionally biased region" description="Acidic residues" evidence="5">
    <location>
        <begin position="162"/>
        <end position="179"/>
    </location>
</feature>
<gene>
    <name evidence="6" type="ORF">URODEC1_LOCUS33940</name>
</gene>
<feature type="compositionally biased region" description="Acidic residues" evidence="5">
    <location>
        <begin position="123"/>
        <end position="154"/>
    </location>
</feature>
<dbReference type="AlphaFoldDB" id="A0ABC8YH52"/>
<evidence type="ECO:0000256" key="1">
    <source>
        <dbReference type="ARBA" id="ARBA00008956"/>
    </source>
</evidence>
<dbReference type="EMBL" id="OZ075126">
    <property type="protein sequence ID" value="CAL4943103.1"/>
    <property type="molecule type" value="Genomic_DNA"/>
</dbReference>
<organism evidence="6 7">
    <name type="scientific">Urochloa decumbens</name>
    <dbReference type="NCBI Taxonomy" id="240449"/>
    <lineage>
        <taxon>Eukaryota</taxon>
        <taxon>Viridiplantae</taxon>
        <taxon>Streptophyta</taxon>
        <taxon>Embryophyta</taxon>
        <taxon>Tracheophyta</taxon>
        <taxon>Spermatophyta</taxon>
        <taxon>Magnoliopsida</taxon>
        <taxon>Liliopsida</taxon>
        <taxon>Poales</taxon>
        <taxon>Poaceae</taxon>
        <taxon>PACMAD clade</taxon>
        <taxon>Panicoideae</taxon>
        <taxon>Panicodae</taxon>
        <taxon>Paniceae</taxon>
        <taxon>Melinidinae</taxon>
        <taxon>Urochloa</taxon>
    </lineage>
</organism>
<feature type="compositionally biased region" description="Acidic residues" evidence="5">
    <location>
        <begin position="380"/>
        <end position="399"/>
    </location>
</feature>
<feature type="compositionally biased region" description="Pro residues" evidence="5">
    <location>
        <begin position="11"/>
        <end position="32"/>
    </location>
</feature>
<feature type="compositionally biased region" description="Low complexity" evidence="5">
    <location>
        <begin position="1"/>
        <end position="10"/>
    </location>
</feature>
<keyword evidence="3 4" id="KW-0287">Flowering</keyword>
<evidence type="ECO:0000256" key="3">
    <source>
        <dbReference type="ARBA" id="ARBA00023089"/>
    </source>
</evidence>
<feature type="compositionally biased region" description="Basic and acidic residues" evidence="5">
    <location>
        <begin position="431"/>
        <end position="475"/>
    </location>
</feature>
<keyword evidence="2 4" id="KW-0221">Differentiation</keyword>
<dbReference type="Pfam" id="PF07899">
    <property type="entry name" value="Frigida"/>
    <property type="match status" value="1"/>
</dbReference>
<protein>
    <recommendedName>
        <fullName evidence="4">FRIGIDA-like protein</fullName>
    </recommendedName>
</protein>
<reference evidence="7" key="1">
    <citation type="submission" date="2024-06" db="EMBL/GenBank/DDBJ databases">
        <authorList>
            <person name="Ryan C."/>
        </authorList>
    </citation>
    <scope>NUCLEOTIDE SEQUENCE [LARGE SCALE GENOMIC DNA]</scope>
</reference>
<feature type="compositionally biased region" description="Basic and acidic residues" evidence="5">
    <location>
        <begin position="400"/>
        <end position="419"/>
    </location>
</feature>
<name>A0ABC8YH52_9POAL</name>
<feature type="compositionally biased region" description="Basic and acidic residues" evidence="5">
    <location>
        <begin position="227"/>
        <end position="247"/>
    </location>
</feature>
<dbReference type="GO" id="GO:0009908">
    <property type="term" value="P:flower development"/>
    <property type="evidence" value="ECO:0007669"/>
    <property type="project" value="UniProtKB-KW"/>
</dbReference>
<keyword evidence="4" id="KW-0217">Developmental protein</keyword>
<evidence type="ECO:0000256" key="2">
    <source>
        <dbReference type="ARBA" id="ARBA00022782"/>
    </source>
</evidence>
<evidence type="ECO:0000256" key="4">
    <source>
        <dbReference type="RuleBase" id="RU364012"/>
    </source>
</evidence>
<feature type="region of interest" description="Disordered" evidence="5">
    <location>
        <begin position="810"/>
        <end position="886"/>
    </location>
</feature>
<evidence type="ECO:0000313" key="6">
    <source>
        <dbReference type="EMBL" id="CAL4943103.1"/>
    </source>
</evidence>
<accession>A0ABC8YH52</accession>
<feature type="region of interest" description="Disordered" evidence="5">
    <location>
        <begin position="374"/>
        <end position="545"/>
    </location>
</feature>
<dbReference type="PANTHER" id="PTHR31791">
    <property type="entry name" value="FRIGIDA-LIKE PROTEIN 3-RELATED"/>
    <property type="match status" value="1"/>
</dbReference>
<sequence>MGTATAQCPAAPKPQQYPPPPMPRPGPEHPPPAVLTVAELEAAVAALPGKRDALREAFDRLAACSPSPLPFAWEDLDAHLSSLQWSISLRFLQLRALEAARSAPAAATPEEARGGGSGTGVSLEEEEEVVGLGVEEEVVGVEEEAVEEEEDVVEAEERVVEQEEEEKAEETQEGDDDEAGDKIGKGGNYQKEARDEVLGEELEAPNDKIGNQIKDGNDVVEEQGAADEMRVANKERSTEDGKKAFQDKEEDANMEAEQIMEDGKKTSLNKQKDANMEEAATKKAPALLGKEQEACGEKLVEEEGQEAHEEVQNAKNTTKEEEKAKKVSLDQGSQPRPGPIEFNDLAEAFASMDARRLVKLLHTNIGISTEFHAAMHHSQEEEEEEKADEEMQEGDDEEAGDKIGKGVKDEDEMLEKQEVVEVAGDKISNVIKDEKDARVEMQVASEERSTKDGKKVSQDKGEEQSMEDAKKPSLDKEEDVNMEEAATKKASAVHCKERDACGEKHVEEEEQEAHKEEQSAKNATKEEEKAKKVSLDQGSQPRPGPIEFNDLAAVFASMDARRLVELIHTNVNVGLSTEFQAAMHHASDGAALSLRVVELFLHDKMLKTNRVWANCVRLIRTVPEVVTKLSTESTEQAKQLAKDWKEMIDNPGSCMALGSLASWGLLYFIVSYNIVSEFDTVEIFRLFGTIPLKQQQLNYSVLCKGLGLTDRIPELMDYLIGNGQKMGVSYSLSLLKGYVEKAKHTFMEISQKNMTRQSLNEVIIKELDSLRMACDLAKQQIPDSDLRSGIMAEINALLGKFDRKLSLANASTASTSNPQQQQWESNKKRRKKEEHHHKEQEIQQQMQQNKLGERLEKRQNKQEQEQEKPQEKHQHLKRRRQRTPKLSAWASYAAQNVLEPLRGHYVHPSFTATHGIHHGYPAQPGWPGVHCAPPPAPQLGGPEYVGPSYPFYPHPQYYT</sequence>
<dbReference type="GO" id="GO:0030154">
    <property type="term" value="P:cell differentiation"/>
    <property type="evidence" value="ECO:0007669"/>
    <property type="project" value="UniProtKB-KW"/>
</dbReference>
<feature type="compositionally biased region" description="Basic and acidic residues" evidence="5">
    <location>
        <begin position="261"/>
        <end position="281"/>
    </location>
</feature>
<feature type="region of interest" description="Disordered" evidence="5">
    <location>
        <begin position="103"/>
        <end position="341"/>
    </location>
</feature>
<feature type="compositionally biased region" description="Basic and acidic residues" evidence="5">
    <location>
        <begin position="494"/>
        <end position="534"/>
    </location>
</feature>
<reference evidence="6 7" key="2">
    <citation type="submission" date="2024-10" db="EMBL/GenBank/DDBJ databases">
        <authorList>
            <person name="Ryan C."/>
        </authorList>
    </citation>
    <scope>NUCLEOTIDE SEQUENCE [LARGE SCALE GENOMIC DNA]</scope>
</reference>
<feature type="compositionally biased region" description="Basic and acidic residues" evidence="5">
    <location>
        <begin position="290"/>
        <end position="328"/>
    </location>
</feature>
<keyword evidence="7" id="KW-1185">Reference proteome</keyword>
<feature type="compositionally biased region" description="Basic residues" evidence="5">
    <location>
        <begin position="874"/>
        <end position="883"/>
    </location>
</feature>
<comment type="similarity">
    <text evidence="1 4">Belongs to the Frigida family.</text>
</comment>
<feature type="region of interest" description="Disordered" evidence="5">
    <location>
        <begin position="1"/>
        <end position="32"/>
    </location>
</feature>
<dbReference type="Proteomes" id="UP001497457">
    <property type="component" value="Chromosome 16b"/>
</dbReference>
<dbReference type="InterPro" id="IPR012474">
    <property type="entry name" value="Frigida"/>
</dbReference>
<feature type="compositionally biased region" description="Basic and acidic residues" evidence="5">
    <location>
        <begin position="851"/>
        <end position="873"/>
    </location>
</feature>
<feature type="compositionally biased region" description="Acidic residues" evidence="5">
    <location>
        <begin position="248"/>
        <end position="260"/>
    </location>
</feature>
<evidence type="ECO:0000256" key="5">
    <source>
        <dbReference type="SAM" id="MobiDB-lite"/>
    </source>
</evidence>